<dbReference type="AlphaFoldDB" id="A0AAW0KLM9"/>
<gene>
    <name evidence="2" type="ORF">CFP56_018147</name>
</gene>
<dbReference type="Proteomes" id="UP000237347">
    <property type="component" value="Unassembled WGS sequence"/>
</dbReference>
<protein>
    <recommendedName>
        <fullName evidence="1">Apple domain-containing protein</fullName>
    </recommendedName>
</protein>
<dbReference type="Pfam" id="PF08276">
    <property type="entry name" value="PAN_2"/>
    <property type="match status" value="1"/>
</dbReference>
<proteinExistence type="predicted"/>
<dbReference type="EMBL" id="PKMF04000286">
    <property type="protein sequence ID" value="KAK7839324.1"/>
    <property type="molecule type" value="Genomic_DNA"/>
</dbReference>
<evidence type="ECO:0000313" key="2">
    <source>
        <dbReference type="EMBL" id="KAK7839324.1"/>
    </source>
</evidence>
<evidence type="ECO:0000313" key="3">
    <source>
        <dbReference type="Proteomes" id="UP000237347"/>
    </source>
</evidence>
<feature type="domain" description="Apple" evidence="1">
    <location>
        <begin position="76"/>
        <end position="121"/>
    </location>
</feature>
<evidence type="ECO:0000259" key="1">
    <source>
        <dbReference type="Pfam" id="PF08276"/>
    </source>
</evidence>
<reference evidence="2 3" key="1">
    <citation type="journal article" date="2018" name="Sci. Data">
        <title>The draft genome sequence of cork oak.</title>
        <authorList>
            <person name="Ramos A.M."/>
            <person name="Usie A."/>
            <person name="Barbosa P."/>
            <person name="Barros P.M."/>
            <person name="Capote T."/>
            <person name="Chaves I."/>
            <person name="Simoes F."/>
            <person name="Abreu I."/>
            <person name="Carrasquinho I."/>
            <person name="Faro C."/>
            <person name="Guimaraes J.B."/>
            <person name="Mendonca D."/>
            <person name="Nobrega F."/>
            <person name="Rodrigues L."/>
            <person name="Saibo N.J.M."/>
            <person name="Varela M.C."/>
            <person name="Egas C."/>
            <person name="Matos J."/>
            <person name="Miguel C.M."/>
            <person name="Oliveira M.M."/>
            <person name="Ricardo C.P."/>
            <person name="Goncalves S."/>
        </authorList>
    </citation>
    <scope>NUCLEOTIDE SEQUENCE [LARGE SCALE GENOMIC DNA]</scope>
    <source>
        <strain evidence="3">cv. HL8</strain>
    </source>
</reference>
<comment type="caution">
    <text evidence="2">The sequence shown here is derived from an EMBL/GenBank/DDBJ whole genome shotgun (WGS) entry which is preliminary data.</text>
</comment>
<accession>A0AAW0KLM9</accession>
<dbReference type="InterPro" id="IPR003609">
    <property type="entry name" value="Pan_app"/>
</dbReference>
<organism evidence="2 3">
    <name type="scientific">Quercus suber</name>
    <name type="common">Cork oak</name>
    <dbReference type="NCBI Taxonomy" id="58331"/>
    <lineage>
        <taxon>Eukaryota</taxon>
        <taxon>Viridiplantae</taxon>
        <taxon>Streptophyta</taxon>
        <taxon>Embryophyta</taxon>
        <taxon>Tracheophyta</taxon>
        <taxon>Spermatophyta</taxon>
        <taxon>Magnoliopsida</taxon>
        <taxon>eudicotyledons</taxon>
        <taxon>Gunneridae</taxon>
        <taxon>Pentapetalae</taxon>
        <taxon>rosids</taxon>
        <taxon>fabids</taxon>
        <taxon>Fagales</taxon>
        <taxon>Fagaceae</taxon>
        <taxon>Quercus</taxon>
    </lineage>
</organism>
<sequence length="161" mass="18177">MGGKAYEAEKQALGWKCIYKCSNTYGESILEISLCQQKNVTSTTSVENSDLQFIELIYLLLHGWLCSNKPWPMGVNLLDFTESKVVVEDSNDNCESICLHNCSCTTYGEVNGIGYMIWQGESILAPPIFQNKYDCIRCSCNKNYDCCNSILKVESYCINNK</sequence>
<name>A0AAW0KLM9_QUESU</name>
<keyword evidence="3" id="KW-1185">Reference proteome</keyword>